<dbReference type="SUPFAM" id="SSF141371">
    <property type="entry name" value="PilZ domain-like"/>
    <property type="match status" value="1"/>
</dbReference>
<reference evidence="7 8" key="1">
    <citation type="submission" date="2021-03" db="EMBL/GenBank/DDBJ databases">
        <title>Genomic Encyclopedia of Type Strains, Phase III (KMG-III): the genomes of soil and plant-associated and newly described type strains.</title>
        <authorList>
            <person name="Whitman W."/>
        </authorList>
    </citation>
    <scope>NUCLEOTIDE SEQUENCE [LARGE SCALE GENOMIC DNA]</scope>
    <source>
        <strain evidence="7 8">IMMIB AFH-6</strain>
    </source>
</reference>
<feature type="domain" description="Methyl-accepting transducer" evidence="5">
    <location>
        <begin position="305"/>
        <end position="527"/>
    </location>
</feature>
<keyword evidence="8" id="KW-1185">Reference proteome</keyword>
<sequence>MRVNEPITAREIVLKDGEVLVSRTDTGGRITFVNKAFIDISGFTEQELLGSPHNIVRHPHMPKEAFADLWATIKSGRPWEGLVKNRSKQGDFYWVRANATPIIEDGRITGFISIRTKPSRAQVEAAERIYAQIRTDPACGLQVKDGAVSRPGLGHRLSVFQASIAGRIASMAAASALTAGSSLWLVAGAADAWSAAGVAALGSTAVAVLGVRLAALIRTSLGHMESHFDAIARNDTDYEIEMTPTVELQRVTTLLRATKAKLAYAVHERRELERQTEEARRAAIESMAETIEQEARHAVEDVARLTGAMSTDAQGMAASADRVSQHSQGVAAAADQALANAQAVSAATEELAASIREIASQVAHSSVVTNTAVENSRRTQNAIQALSAEVARIGEMASLIGDIASQTNLLALNATIEAARAGEAGKGFAVVASEVKALANQTARSTEEITQRITAIQAATDDAVMAVAGIGRTVQEIDQTSGAIAAAMEEQSAATQEISRNVAETSSAAQEVSSLIAQVSRDAHETGGQAGQVRGKSDEVAHSIEALRSALVKVVRTSTKEADRRQKARYEVNLPSAIHLQGADITGRVVNLSLGGAMIEAAVSAAAGDRGTLRIQGCGAPLPFVLKCANGKAAHLTFDLDATASAALETAFSSLVGGRDRIASRAS</sequence>
<dbReference type="InterPro" id="IPR000014">
    <property type="entry name" value="PAS"/>
</dbReference>
<dbReference type="Pfam" id="PF08447">
    <property type="entry name" value="PAS_3"/>
    <property type="match status" value="1"/>
</dbReference>
<evidence type="ECO:0000256" key="3">
    <source>
        <dbReference type="PROSITE-ProRule" id="PRU00284"/>
    </source>
</evidence>
<dbReference type="SUPFAM" id="SSF55785">
    <property type="entry name" value="PYP-like sensor domain (PAS domain)"/>
    <property type="match status" value="1"/>
</dbReference>
<comment type="caution">
    <text evidence="7">The sequence shown here is derived from an EMBL/GenBank/DDBJ whole genome shotgun (WGS) entry which is preliminary data.</text>
</comment>
<feature type="coiled-coil region" evidence="4">
    <location>
        <begin position="255"/>
        <end position="294"/>
    </location>
</feature>
<dbReference type="EMBL" id="JAGINP010000039">
    <property type="protein sequence ID" value="MBP2297061.1"/>
    <property type="molecule type" value="Genomic_DNA"/>
</dbReference>
<evidence type="ECO:0000259" key="5">
    <source>
        <dbReference type="PROSITE" id="PS50111"/>
    </source>
</evidence>
<gene>
    <name evidence="7" type="ORF">J2851_006880</name>
</gene>
<comment type="similarity">
    <text evidence="2">Belongs to the methyl-accepting chemotaxis (MCP) protein family.</text>
</comment>
<feature type="domain" description="PAS" evidence="6">
    <location>
        <begin position="25"/>
        <end position="50"/>
    </location>
</feature>
<dbReference type="InterPro" id="IPR009875">
    <property type="entry name" value="PilZ_domain"/>
</dbReference>
<dbReference type="SMART" id="SM00283">
    <property type="entry name" value="MA"/>
    <property type="match status" value="1"/>
</dbReference>
<dbReference type="CDD" id="cd00130">
    <property type="entry name" value="PAS"/>
    <property type="match status" value="1"/>
</dbReference>
<dbReference type="PANTHER" id="PTHR32089">
    <property type="entry name" value="METHYL-ACCEPTING CHEMOTAXIS PROTEIN MCPB"/>
    <property type="match status" value="1"/>
</dbReference>
<evidence type="ECO:0000313" key="8">
    <source>
        <dbReference type="Proteomes" id="UP000781958"/>
    </source>
</evidence>
<protein>
    <submittedName>
        <fullName evidence="7">Aerotaxis receptor</fullName>
    </submittedName>
</protein>
<keyword evidence="4" id="KW-0175">Coiled coil</keyword>
<dbReference type="InterPro" id="IPR013655">
    <property type="entry name" value="PAS_fold_3"/>
</dbReference>
<name>A0ABS4SWY0_9PROT</name>
<dbReference type="InterPro" id="IPR035965">
    <property type="entry name" value="PAS-like_dom_sf"/>
</dbReference>
<dbReference type="Gene3D" id="1.10.287.950">
    <property type="entry name" value="Methyl-accepting chemotaxis protein"/>
    <property type="match status" value="1"/>
</dbReference>
<organism evidence="7 8">
    <name type="scientific">Azospirillum rugosum</name>
    <dbReference type="NCBI Taxonomy" id="416170"/>
    <lineage>
        <taxon>Bacteria</taxon>
        <taxon>Pseudomonadati</taxon>
        <taxon>Pseudomonadota</taxon>
        <taxon>Alphaproteobacteria</taxon>
        <taxon>Rhodospirillales</taxon>
        <taxon>Azospirillaceae</taxon>
        <taxon>Azospirillum</taxon>
    </lineage>
</organism>
<dbReference type="PRINTS" id="PR00260">
    <property type="entry name" value="CHEMTRNSDUCR"/>
</dbReference>
<dbReference type="PROSITE" id="PS50112">
    <property type="entry name" value="PAS"/>
    <property type="match status" value="1"/>
</dbReference>
<evidence type="ECO:0000259" key="6">
    <source>
        <dbReference type="PROSITE" id="PS50112"/>
    </source>
</evidence>
<dbReference type="InterPro" id="IPR004090">
    <property type="entry name" value="Chemotax_Me-accpt_rcpt"/>
</dbReference>
<dbReference type="InterPro" id="IPR004089">
    <property type="entry name" value="MCPsignal_dom"/>
</dbReference>
<keyword evidence="7" id="KW-0675">Receptor</keyword>
<dbReference type="Pfam" id="PF07238">
    <property type="entry name" value="PilZ"/>
    <property type="match status" value="1"/>
</dbReference>
<dbReference type="Pfam" id="PF00015">
    <property type="entry name" value="MCPsignal"/>
    <property type="match status" value="1"/>
</dbReference>
<dbReference type="Gene3D" id="3.30.450.20">
    <property type="entry name" value="PAS domain"/>
    <property type="match status" value="1"/>
</dbReference>
<proteinExistence type="inferred from homology"/>
<dbReference type="Gene3D" id="2.40.10.220">
    <property type="entry name" value="predicted glycosyltransferase like domains"/>
    <property type="match status" value="1"/>
</dbReference>
<dbReference type="SUPFAM" id="SSF58104">
    <property type="entry name" value="Methyl-accepting chemotaxis protein (MCP) signaling domain"/>
    <property type="match status" value="1"/>
</dbReference>
<dbReference type="PROSITE" id="PS50111">
    <property type="entry name" value="CHEMOTAXIS_TRANSDUC_2"/>
    <property type="match status" value="1"/>
</dbReference>
<keyword evidence="1 3" id="KW-0807">Transducer</keyword>
<dbReference type="RefSeq" id="WP_209773227.1">
    <property type="nucleotide sequence ID" value="NZ_JAGINP010000039.1"/>
</dbReference>
<evidence type="ECO:0000256" key="2">
    <source>
        <dbReference type="ARBA" id="ARBA00029447"/>
    </source>
</evidence>
<evidence type="ECO:0000256" key="4">
    <source>
        <dbReference type="SAM" id="Coils"/>
    </source>
</evidence>
<evidence type="ECO:0000256" key="1">
    <source>
        <dbReference type="ARBA" id="ARBA00023224"/>
    </source>
</evidence>
<evidence type="ECO:0000313" key="7">
    <source>
        <dbReference type="EMBL" id="MBP2297061.1"/>
    </source>
</evidence>
<dbReference type="Proteomes" id="UP000781958">
    <property type="component" value="Unassembled WGS sequence"/>
</dbReference>
<dbReference type="NCBIfam" id="TIGR00229">
    <property type="entry name" value="sensory_box"/>
    <property type="match status" value="1"/>
</dbReference>
<accession>A0ABS4SWY0</accession>
<dbReference type="PANTHER" id="PTHR32089:SF112">
    <property type="entry name" value="LYSOZYME-LIKE PROTEIN-RELATED"/>
    <property type="match status" value="1"/>
</dbReference>